<organism evidence="2 3">
    <name type="scientific">Tulasnella calospora MUT 4182</name>
    <dbReference type="NCBI Taxonomy" id="1051891"/>
    <lineage>
        <taxon>Eukaryota</taxon>
        <taxon>Fungi</taxon>
        <taxon>Dikarya</taxon>
        <taxon>Basidiomycota</taxon>
        <taxon>Agaricomycotina</taxon>
        <taxon>Agaricomycetes</taxon>
        <taxon>Cantharellales</taxon>
        <taxon>Tulasnellaceae</taxon>
        <taxon>Tulasnella</taxon>
    </lineage>
</organism>
<reference evidence="2 3" key="1">
    <citation type="submission" date="2014-04" db="EMBL/GenBank/DDBJ databases">
        <authorList>
            <consortium name="DOE Joint Genome Institute"/>
            <person name="Kuo A."/>
            <person name="Girlanda M."/>
            <person name="Perotto S."/>
            <person name="Kohler A."/>
            <person name="Nagy L.G."/>
            <person name="Floudas D."/>
            <person name="Copeland A."/>
            <person name="Barry K.W."/>
            <person name="Cichocki N."/>
            <person name="Veneault-Fourrey C."/>
            <person name="LaButti K."/>
            <person name="Lindquist E.A."/>
            <person name="Lipzen A."/>
            <person name="Lundell T."/>
            <person name="Morin E."/>
            <person name="Murat C."/>
            <person name="Sun H."/>
            <person name="Tunlid A."/>
            <person name="Henrissat B."/>
            <person name="Grigoriev I.V."/>
            <person name="Hibbett D.S."/>
            <person name="Martin F."/>
            <person name="Nordberg H.P."/>
            <person name="Cantor M.N."/>
            <person name="Hua S.X."/>
        </authorList>
    </citation>
    <scope>NUCLEOTIDE SEQUENCE [LARGE SCALE GENOMIC DNA]</scope>
    <source>
        <strain evidence="2 3">MUT 4182</strain>
    </source>
</reference>
<dbReference type="Proteomes" id="UP000054248">
    <property type="component" value="Unassembled WGS sequence"/>
</dbReference>
<accession>A0A0C3Q5C0</accession>
<evidence type="ECO:0000256" key="1">
    <source>
        <dbReference type="SAM" id="MobiDB-lite"/>
    </source>
</evidence>
<feature type="region of interest" description="Disordered" evidence="1">
    <location>
        <begin position="593"/>
        <end position="617"/>
    </location>
</feature>
<protein>
    <recommendedName>
        <fullName evidence="4">F-box domain-containing protein</fullName>
    </recommendedName>
</protein>
<dbReference type="OrthoDB" id="2884925at2759"/>
<evidence type="ECO:0000313" key="2">
    <source>
        <dbReference type="EMBL" id="KIO18204.1"/>
    </source>
</evidence>
<dbReference type="HOGENOM" id="CLU_030904_0_0_1"/>
<reference evidence="3" key="2">
    <citation type="submission" date="2015-01" db="EMBL/GenBank/DDBJ databases">
        <title>Evolutionary Origins and Diversification of the Mycorrhizal Mutualists.</title>
        <authorList>
            <consortium name="DOE Joint Genome Institute"/>
            <consortium name="Mycorrhizal Genomics Consortium"/>
            <person name="Kohler A."/>
            <person name="Kuo A."/>
            <person name="Nagy L.G."/>
            <person name="Floudas D."/>
            <person name="Copeland A."/>
            <person name="Barry K.W."/>
            <person name="Cichocki N."/>
            <person name="Veneault-Fourrey C."/>
            <person name="LaButti K."/>
            <person name="Lindquist E.A."/>
            <person name="Lipzen A."/>
            <person name="Lundell T."/>
            <person name="Morin E."/>
            <person name="Murat C."/>
            <person name="Riley R."/>
            <person name="Ohm R."/>
            <person name="Sun H."/>
            <person name="Tunlid A."/>
            <person name="Henrissat B."/>
            <person name="Grigoriev I.V."/>
            <person name="Hibbett D.S."/>
            <person name="Martin F."/>
        </authorList>
    </citation>
    <scope>NUCLEOTIDE SEQUENCE [LARGE SCALE GENOMIC DNA]</scope>
    <source>
        <strain evidence="3">MUT 4182</strain>
    </source>
</reference>
<dbReference type="AlphaFoldDB" id="A0A0C3Q5C0"/>
<proteinExistence type="predicted"/>
<sequence>MPALPQNAIYDVTELILNGIRQTPQDFKGAPNLGGNDERELQGIDREIDDMEETLTSLQNSLKIRIAQRKKERNGLIRFNQLPQEIASNILWLSIVDPWQQKLFFSFHRRLQTISSVCSSWRNLVEGSPRFWSIIEFSCPQPVILHFLRKSESSGLEIKCYSDSKYNCTPPVDWIGSADSEGGCLNLVAPHTGRIRSLILSAPSTNGLLSVLERPAPMLEELRLNFFHCLFVQPPDLFCGQAGRLRDVELQNIPVRWDSEVLVGLRSLKIKAIRKYSPTEGQVQRLLEANPGLENMDIEDVTITGRFGDDAVEWTGGGNRSRVVMSKMQELRLFNLQFELVQAILGNVEIPSIRHLKLRCLFRGHPASRLFGPHMKHLVPPLLRRSQGTDLADITFGRASVGLGIFLPLQQRPIILIELRDTVPVSGFKWLAENFFHPEGLPSIGAARIFKVTLKFVNGFDMARGAFIPVLDPLNAVKVKVLTIESGCKHGEELINYLGEVKEDSRWPLPHLVSLTIGGPAAMATPLSITPHRRKHDLPINETPTAPRPATLEVLNIEGLHGVNRKMEKTLAKYISSTARFIRAIASRRGYGDFEDEWESPDDQWEDPGDHNEDEDI</sequence>
<evidence type="ECO:0000313" key="3">
    <source>
        <dbReference type="Proteomes" id="UP000054248"/>
    </source>
</evidence>
<gene>
    <name evidence="2" type="ORF">M407DRAFT_32116</name>
</gene>
<dbReference type="EMBL" id="KN823304">
    <property type="protein sequence ID" value="KIO18204.1"/>
    <property type="molecule type" value="Genomic_DNA"/>
</dbReference>
<keyword evidence="3" id="KW-1185">Reference proteome</keyword>
<dbReference type="STRING" id="1051891.A0A0C3Q5C0"/>
<name>A0A0C3Q5C0_9AGAM</name>
<evidence type="ECO:0008006" key="4">
    <source>
        <dbReference type="Google" id="ProtNLM"/>
    </source>
</evidence>